<keyword evidence="3" id="KW-1185">Reference proteome</keyword>
<reference evidence="2" key="1">
    <citation type="submission" date="2018-11" db="EMBL/GenBank/DDBJ databases">
        <authorList>
            <person name="Grassa J C."/>
        </authorList>
    </citation>
    <scope>NUCLEOTIDE SEQUENCE [LARGE SCALE GENOMIC DNA]</scope>
</reference>
<name>A0A803NTU4_CANSA</name>
<dbReference type="EnsemblPlants" id="evm.model.02.1489">
    <property type="protein sequence ID" value="cds.evm.model.02.1489"/>
    <property type="gene ID" value="evm.TU.02.1489"/>
</dbReference>
<accession>A0A803NTU4</accession>
<protein>
    <submittedName>
        <fullName evidence="2">Uncharacterized protein</fullName>
    </submittedName>
</protein>
<dbReference type="EMBL" id="UZAU01000199">
    <property type="status" value="NOT_ANNOTATED_CDS"/>
    <property type="molecule type" value="Genomic_DNA"/>
</dbReference>
<evidence type="ECO:0000313" key="2">
    <source>
        <dbReference type="EnsemblPlants" id="cds.evm.model.02.1489"/>
    </source>
</evidence>
<organism evidence="2 3">
    <name type="scientific">Cannabis sativa</name>
    <name type="common">Hemp</name>
    <name type="synonym">Marijuana</name>
    <dbReference type="NCBI Taxonomy" id="3483"/>
    <lineage>
        <taxon>Eukaryota</taxon>
        <taxon>Viridiplantae</taxon>
        <taxon>Streptophyta</taxon>
        <taxon>Embryophyta</taxon>
        <taxon>Tracheophyta</taxon>
        <taxon>Spermatophyta</taxon>
        <taxon>Magnoliopsida</taxon>
        <taxon>eudicotyledons</taxon>
        <taxon>Gunneridae</taxon>
        <taxon>Pentapetalae</taxon>
        <taxon>rosids</taxon>
        <taxon>fabids</taxon>
        <taxon>Rosales</taxon>
        <taxon>Cannabaceae</taxon>
        <taxon>Cannabis</taxon>
    </lineage>
</organism>
<dbReference type="AlphaFoldDB" id="A0A803NTU4"/>
<evidence type="ECO:0000313" key="3">
    <source>
        <dbReference type="Proteomes" id="UP000596661"/>
    </source>
</evidence>
<dbReference type="Gramene" id="evm.model.02.1489">
    <property type="protein sequence ID" value="cds.evm.model.02.1489"/>
    <property type="gene ID" value="evm.TU.02.1489"/>
</dbReference>
<evidence type="ECO:0000256" key="1">
    <source>
        <dbReference type="SAM" id="MobiDB-lite"/>
    </source>
</evidence>
<proteinExistence type="predicted"/>
<feature type="region of interest" description="Disordered" evidence="1">
    <location>
        <begin position="67"/>
        <end position="88"/>
    </location>
</feature>
<reference evidence="2" key="2">
    <citation type="submission" date="2021-03" db="UniProtKB">
        <authorList>
            <consortium name="EnsemblPlants"/>
        </authorList>
    </citation>
    <scope>IDENTIFICATION</scope>
</reference>
<sequence length="88" mass="9812">MTTSRCLFDLMWGIPHLVHHLDPRSDVTHIISAQGESQQISLQHNMSSRPCGVLLTTLSSQLQFALPGHHLGPSQDDNTKSSSWLKPR</sequence>
<dbReference type="Proteomes" id="UP000596661">
    <property type="component" value="Chromosome 2"/>
</dbReference>